<evidence type="ECO:0000256" key="1">
    <source>
        <dbReference type="ARBA" id="ARBA00038101"/>
    </source>
</evidence>
<keyword evidence="3" id="KW-0732">Signal</keyword>
<dbReference type="GO" id="GO:0036503">
    <property type="term" value="P:ERAD pathway"/>
    <property type="evidence" value="ECO:0007669"/>
    <property type="project" value="TreeGrafter"/>
</dbReference>
<reference evidence="4 5" key="1">
    <citation type="submission" date="2017-03" db="EMBL/GenBank/DDBJ databases">
        <title>Genomes of endolithic fungi from Antarctica.</title>
        <authorList>
            <person name="Coleine C."/>
            <person name="Masonjones S."/>
            <person name="Stajich J.E."/>
        </authorList>
    </citation>
    <scope>NUCLEOTIDE SEQUENCE [LARGE SCALE GENOMIC DNA]</scope>
    <source>
        <strain evidence="4 5">CCFEE 5184</strain>
    </source>
</reference>
<feature type="compositionally biased region" description="Low complexity" evidence="2">
    <location>
        <begin position="837"/>
        <end position="854"/>
    </location>
</feature>
<dbReference type="Proteomes" id="UP000309340">
    <property type="component" value="Unassembled WGS sequence"/>
</dbReference>
<dbReference type="Gene3D" id="1.25.40.10">
    <property type="entry name" value="Tetratricopeptide repeat domain"/>
    <property type="match status" value="2"/>
</dbReference>
<dbReference type="InterPro" id="IPR006597">
    <property type="entry name" value="Sel1-like"/>
</dbReference>
<evidence type="ECO:0000313" key="5">
    <source>
        <dbReference type="Proteomes" id="UP000309340"/>
    </source>
</evidence>
<feature type="chain" id="PRO_5020616350" description="DOD-type homing endonuclease domain-containing protein" evidence="3">
    <location>
        <begin position="27"/>
        <end position="878"/>
    </location>
</feature>
<dbReference type="GO" id="GO:0005789">
    <property type="term" value="C:endoplasmic reticulum membrane"/>
    <property type="evidence" value="ECO:0007669"/>
    <property type="project" value="TreeGrafter"/>
</dbReference>
<comment type="caution">
    <text evidence="4">The sequence shown here is derived from an EMBL/GenBank/DDBJ whole genome shotgun (WGS) entry which is preliminary data.</text>
</comment>
<dbReference type="SUPFAM" id="SSF81901">
    <property type="entry name" value="HCP-like"/>
    <property type="match status" value="3"/>
</dbReference>
<dbReference type="EMBL" id="NAJQ01000065">
    <property type="protein sequence ID" value="TKA80687.1"/>
    <property type="molecule type" value="Genomic_DNA"/>
</dbReference>
<dbReference type="SMART" id="SM00671">
    <property type="entry name" value="SEL1"/>
    <property type="match status" value="11"/>
</dbReference>
<feature type="region of interest" description="Disordered" evidence="2">
    <location>
        <begin position="820"/>
        <end position="878"/>
    </location>
</feature>
<accession>A0A4U0XVD2</accession>
<evidence type="ECO:0000256" key="2">
    <source>
        <dbReference type="SAM" id="MobiDB-lite"/>
    </source>
</evidence>
<comment type="similarity">
    <text evidence="1">Belongs to the sel-1 family.</text>
</comment>
<evidence type="ECO:0000313" key="4">
    <source>
        <dbReference type="EMBL" id="TKA80687.1"/>
    </source>
</evidence>
<name>A0A4U0XVD2_9PEZI</name>
<feature type="signal peptide" evidence="3">
    <location>
        <begin position="1"/>
        <end position="26"/>
    </location>
</feature>
<evidence type="ECO:0008006" key="6">
    <source>
        <dbReference type="Google" id="ProtNLM"/>
    </source>
</evidence>
<protein>
    <recommendedName>
        <fullName evidence="6">DOD-type homing endonuclease domain-containing protein</fullName>
    </recommendedName>
</protein>
<dbReference type="PANTHER" id="PTHR11102">
    <property type="entry name" value="SEL-1-LIKE PROTEIN"/>
    <property type="match status" value="1"/>
</dbReference>
<feature type="region of interest" description="Disordered" evidence="2">
    <location>
        <begin position="29"/>
        <end position="71"/>
    </location>
</feature>
<dbReference type="AlphaFoldDB" id="A0A4U0XVD2"/>
<dbReference type="STRING" id="329884.A0A4U0XVD2"/>
<dbReference type="InterPro" id="IPR011990">
    <property type="entry name" value="TPR-like_helical_dom_sf"/>
</dbReference>
<evidence type="ECO:0000256" key="3">
    <source>
        <dbReference type="SAM" id="SignalP"/>
    </source>
</evidence>
<organism evidence="4 5">
    <name type="scientific">Friedmanniomyces simplex</name>
    <dbReference type="NCBI Taxonomy" id="329884"/>
    <lineage>
        <taxon>Eukaryota</taxon>
        <taxon>Fungi</taxon>
        <taxon>Dikarya</taxon>
        <taxon>Ascomycota</taxon>
        <taxon>Pezizomycotina</taxon>
        <taxon>Dothideomycetes</taxon>
        <taxon>Dothideomycetidae</taxon>
        <taxon>Mycosphaerellales</taxon>
        <taxon>Teratosphaeriaceae</taxon>
        <taxon>Friedmanniomyces</taxon>
    </lineage>
</organism>
<dbReference type="Pfam" id="PF08238">
    <property type="entry name" value="Sel1"/>
    <property type="match status" value="10"/>
</dbReference>
<dbReference type="OrthoDB" id="27934at2759"/>
<gene>
    <name evidence="4" type="ORF">B0A55_03683</name>
</gene>
<keyword evidence="5" id="KW-1185">Reference proteome</keyword>
<dbReference type="InterPro" id="IPR050767">
    <property type="entry name" value="Sel1_AlgK"/>
</dbReference>
<dbReference type="PANTHER" id="PTHR11102:SF147">
    <property type="entry name" value="SEL1L ADAPTOR SUBUNIT OF ERAD E3 UBIQUITIN LIGASE"/>
    <property type="match status" value="1"/>
</dbReference>
<proteinExistence type="inferred from homology"/>
<sequence length="878" mass="96676">MNAYTSRRIAPLLLFAFLLFLATSTAREAAQPDTPDQPHLRSASESTKWHGAKQKASGGNEEQQNEVAESVKEATALLRKVKPPTVSKLAHYTRKPKGFLGTSAYYAKEAFVLLFMGTPNQANLLTTSASTSSSSQPKLAPPLSRAVKLLQEAAQLGDADAIFLLAEMNFHGNFTHPVSYPQAFQYYKQLADLDGNSTAQYMLGFMHATGLNPDVPSDQAKSMLYHTFAAEQENTRSQMTLAYRHHAGIATPRSCDEAVHWYKRVADKAIAYYRSGPPGGHVLSKDSYSLANDVRGVYGEGASVSSAGIHARQGGVTSDAYADAEDVLEYLHLQSSKKDLKATFGLARLHYDGSRGMKRDLRVAKQYFMQVAREYWSESGKIRKDVPGGTEKLASKAAGYLGRMFLRGEGMEQSYSKARIWFTRGLANGDALCQYSLGLMHMQGLGVPQDTAKAADFFSAAADQDLAVAQTNLGMLFLDQGDVVTATRYFELAARNSHIEAFYYLAELNNQGIGRDRSCGVASAYYKIVVEKAEAVWASMSEAYEAFEEGDEQKAIVTYLMAAEQGSEMAQANVAFLLDHTKPKWSPIAWLLAQNRNAKTAVGDAALALIYWTRSAKQQNIDSLVKMGDYYLSGLGTLTSPENAAACYQAAAETLQSAQAMWNLGWMHENGVGIDQDFHLAKRFYDQALETNREAYLPVKLSLFKLRWRSWWNDVTHGGVKSMGSDEAPAKRRTFAEWLNDFLEADAQMYAQEYEADDWGRGEEEEQQRMMGSDGGEFWDAEGEIDDDGLLETLLIGGLVAALGWLVWYRVQQQQQAAEERRRREGVEMGGLPPVPANAEAQPQQAPEAAHGQQADGGFFPQPGDPNWGAWVAGGVGH</sequence>